<gene>
    <name evidence="2" type="ORF">BU61_7101</name>
</gene>
<dbReference type="PANTHER" id="PTHR17469">
    <property type="entry name" value="SPERM SPECIFIC ANTIGEN 2-RELATED"/>
    <property type="match status" value="1"/>
</dbReference>
<name>A0ABX0S4W4_PONBL</name>
<comment type="caution">
    <text evidence="2">The sequence shown here is derived from an EMBL/GenBank/DDBJ whole genome shotgun (WGS) entry which is preliminary data.</text>
</comment>
<sequence length="226" mass="24597">MWDLPGPGHELASPASAGAMATEQTAARLTAAGSWRNHHPCSQDWSVLEEKASTSVVEKESQFEAMDGPSELLTQDLALDKITPGGEPPRKNSHLWQHLPVPHTEYEAIVGTVTSKSDCPLGLMAMHITEVKDGFLRPERAGAVYVQSHHCESQRSPGIDRAQDKSFHVDSEAPRGTEDGKLCPDINNALLMQKKSVPQHIPKPSEAMPYTGDLVQTSGRSIPHLD</sequence>
<dbReference type="EMBL" id="PGGH01125491">
    <property type="protein sequence ID" value="NIG59720.1"/>
    <property type="molecule type" value="Genomic_DNA"/>
</dbReference>
<feature type="region of interest" description="Disordered" evidence="1">
    <location>
        <begin position="150"/>
        <end position="182"/>
    </location>
</feature>
<evidence type="ECO:0000256" key="1">
    <source>
        <dbReference type="SAM" id="MobiDB-lite"/>
    </source>
</evidence>
<accession>A0ABX0S4W4</accession>
<proteinExistence type="predicted"/>
<dbReference type="InterPro" id="IPR043444">
    <property type="entry name" value="TESPA1-like"/>
</dbReference>
<keyword evidence="3" id="KW-1185">Reference proteome</keyword>
<evidence type="ECO:0000313" key="2">
    <source>
        <dbReference type="EMBL" id="NIG59720.1"/>
    </source>
</evidence>
<dbReference type="Proteomes" id="UP001165941">
    <property type="component" value="Unassembled WGS sequence"/>
</dbReference>
<evidence type="ECO:0000313" key="3">
    <source>
        <dbReference type="Proteomes" id="UP001165941"/>
    </source>
</evidence>
<organism evidence="2 3">
    <name type="scientific">Pontoporia blainvillei</name>
    <name type="common">Franciscana</name>
    <name type="synonym">Delphinus blainvillei</name>
    <dbReference type="NCBI Taxonomy" id="48723"/>
    <lineage>
        <taxon>Eukaryota</taxon>
        <taxon>Metazoa</taxon>
        <taxon>Chordata</taxon>
        <taxon>Craniata</taxon>
        <taxon>Vertebrata</taxon>
        <taxon>Euteleostomi</taxon>
        <taxon>Mammalia</taxon>
        <taxon>Eutheria</taxon>
        <taxon>Laurasiatheria</taxon>
        <taxon>Artiodactyla</taxon>
        <taxon>Whippomorpha</taxon>
        <taxon>Cetacea</taxon>
        <taxon>Odontoceti</taxon>
        <taxon>Pontoporiidae</taxon>
        <taxon>Pontoporia</taxon>
    </lineage>
</organism>
<feature type="region of interest" description="Disordered" evidence="1">
    <location>
        <begin position="197"/>
        <end position="226"/>
    </location>
</feature>
<feature type="compositionally biased region" description="Basic and acidic residues" evidence="1">
    <location>
        <begin position="161"/>
        <end position="182"/>
    </location>
</feature>
<reference evidence="2" key="1">
    <citation type="submission" date="2018-05" db="EMBL/GenBank/DDBJ databases">
        <authorList>
            <person name="Pedro S.L.S."/>
            <person name="Freitas R.C."/>
            <person name="Barreto A.S."/>
            <person name="Lima A.O.S."/>
        </authorList>
    </citation>
    <scope>NUCLEOTIDE SEQUENCE</scope>
    <source>
        <strain evidence="2">BP203</strain>
        <tissue evidence="2">Muscle</tissue>
    </source>
</reference>
<protein>
    <submittedName>
        <fullName evidence="2">Coiled-coil domain-containing protein</fullName>
    </submittedName>
</protein>
<dbReference type="PANTHER" id="PTHR17469:SF14">
    <property type="entry name" value="PROTEIN ITPRID1"/>
    <property type="match status" value="1"/>
</dbReference>